<dbReference type="EMBL" id="FNZR01000005">
    <property type="protein sequence ID" value="SEL40413.1"/>
    <property type="molecule type" value="Genomic_DNA"/>
</dbReference>
<evidence type="ECO:0000313" key="2">
    <source>
        <dbReference type="Proteomes" id="UP000198916"/>
    </source>
</evidence>
<evidence type="ECO:0000313" key="1">
    <source>
        <dbReference type="EMBL" id="SEL40413.1"/>
    </source>
</evidence>
<sequence length="69" mass="7857">MAELNTGRKPQSRIDLMAGLMKLRRITRKNILYFLLATFLTGSAKLIAQPTEANQHAEEIFRQYADSTC</sequence>
<organism evidence="1 2">
    <name type="scientific">Parapedobacter koreensis</name>
    <dbReference type="NCBI Taxonomy" id="332977"/>
    <lineage>
        <taxon>Bacteria</taxon>
        <taxon>Pseudomonadati</taxon>
        <taxon>Bacteroidota</taxon>
        <taxon>Sphingobacteriia</taxon>
        <taxon>Sphingobacteriales</taxon>
        <taxon>Sphingobacteriaceae</taxon>
        <taxon>Parapedobacter</taxon>
    </lineage>
</organism>
<dbReference type="STRING" id="332977.SAMN05421740_10562"/>
<proteinExistence type="predicted"/>
<gene>
    <name evidence="1" type="ORF">SAMN05421740_10562</name>
</gene>
<name>A0A1H7PXF7_9SPHI</name>
<protein>
    <submittedName>
        <fullName evidence="1">Uncharacterized protein</fullName>
    </submittedName>
</protein>
<accession>A0A1H7PXF7</accession>
<dbReference type="Proteomes" id="UP000198916">
    <property type="component" value="Unassembled WGS sequence"/>
</dbReference>
<dbReference type="AlphaFoldDB" id="A0A1H7PXF7"/>
<reference evidence="2" key="1">
    <citation type="submission" date="2016-10" db="EMBL/GenBank/DDBJ databases">
        <authorList>
            <person name="Varghese N."/>
            <person name="Submissions S."/>
        </authorList>
    </citation>
    <scope>NUCLEOTIDE SEQUENCE [LARGE SCALE GENOMIC DNA]</scope>
    <source>
        <strain evidence="2">Jip14</strain>
    </source>
</reference>
<keyword evidence="2" id="KW-1185">Reference proteome</keyword>